<evidence type="ECO:0000313" key="4">
    <source>
        <dbReference type="Proteomes" id="UP000178444"/>
    </source>
</evidence>
<keyword evidence="2" id="KW-0812">Transmembrane</keyword>
<name>A0A1F8GPT3_9BACT</name>
<evidence type="ECO:0000256" key="1">
    <source>
        <dbReference type="SAM" id="MobiDB-lite"/>
    </source>
</evidence>
<dbReference type="AlphaFoldDB" id="A0A1F8GPT3"/>
<protein>
    <submittedName>
        <fullName evidence="3">Uncharacterized protein</fullName>
    </submittedName>
</protein>
<dbReference type="Proteomes" id="UP000178444">
    <property type="component" value="Unassembled WGS sequence"/>
</dbReference>
<feature type="compositionally biased region" description="Pro residues" evidence="1">
    <location>
        <begin position="32"/>
        <end position="94"/>
    </location>
</feature>
<keyword evidence="2" id="KW-0472">Membrane</keyword>
<gene>
    <name evidence="3" type="ORF">A2941_01005</name>
</gene>
<reference evidence="3 4" key="1">
    <citation type="journal article" date="2016" name="Nat. Commun.">
        <title>Thousands of microbial genomes shed light on interconnected biogeochemical processes in an aquifer system.</title>
        <authorList>
            <person name="Anantharaman K."/>
            <person name="Brown C.T."/>
            <person name="Hug L.A."/>
            <person name="Sharon I."/>
            <person name="Castelle C.J."/>
            <person name="Probst A.J."/>
            <person name="Thomas B.C."/>
            <person name="Singh A."/>
            <person name="Wilkins M.J."/>
            <person name="Karaoz U."/>
            <person name="Brodie E.L."/>
            <person name="Williams K.H."/>
            <person name="Hubbard S.S."/>
            <person name="Banfield J.F."/>
        </authorList>
    </citation>
    <scope>NUCLEOTIDE SEQUENCE [LARGE SCALE GENOMIC DNA]</scope>
</reference>
<feature type="compositionally biased region" description="Pro residues" evidence="1">
    <location>
        <begin position="165"/>
        <end position="200"/>
    </location>
</feature>
<keyword evidence="2" id="KW-1133">Transmembrane helix</keyword>
<feature type="region of interest" description="Disordered" evidence="1">
    <location>
        <begin position="1"/>
        <end position="212"/>
    </location>
</feature>
<organism evidence="3 4">
    <name type="scientific">Candidatus Yanofskybacteria bacterium RIFCSPLOWO2_01_FULL_49_17</name>
    <dbReference type="NCBI Taxonomy" id="1802700"/>
    <lineage>
        <taxon>Bacteria</taxon>
        <taxon>Candidatus Yanofskyibacteriota</taxon>
    </lineage>
</organism>
<feature type="compositionally biased region" description="Pro residues" evidence="1">
    <location>
        <begin position="125"/>
        <end position="156"/>
    </location>
</feature>
<dbReference type="EMBL" id="MGKO01000011">
    <property type="protein sequence ID" value="OGN27404.1"/>
    <property type="molecule type" value="Genomic_DNA"/>
</dbReference>
<feature type="transmembrane region" description="Helical" evidence="2">
    <location>
        <begin position="219"/>
        <end position="239"/>
    </location>
</feature>
<proteinExistence type="predicted"/>
<sequence>MADPNQNQSPLSSGTPQSNIDDLVKELSRPNQPAPTVPPRSVPPQPAPTTPPPRPTMPTNPPVPPKPVMPPTSPTVPAPAPKPQPAPPTGPAAAPPYQSNIRTMADDLASLKSGHQPQGTTMPRPVAPVPAPVKPASPAMPSPLTGPGPLPKPVTPAPVKLTPPSSAPAPARPAMPAPARPAMPQMAPPPSPVRPAPPGRPDQLYTPEKPVSSGGRNRNLLFIIIGVAVVAFGILYWALFIRPGGESVVDIPTQTAMPLPTATPRIPVSSLFSGSAGTITLTADADPLQTFLNGIKTVTLPARQLGVLAVSDASAGQALSPFQLLDRMLIAYPVDLKPLSRNDDGVILAYGQQEAFNAKGQPVQGAASPRWAIVTAVSDSAAASLRSWEPTMTDNLAVAFGVDKAKNTGPFSDALYQGIAVRYKNFAYPDKAIDYALVTYSGKTYLVMASSREAMFAVLNVFSPLGK</sequence>
<evidence type="ECO:0000313" key="3">
    <source>
        <dbReference type="EMBL" id="OGN27404.1"/>
    </source>
</evidence>
<evidence type="ECO:0000256" key="2">
    <source>
        <dbReference type="SAM" id="Phobius"/>
    </source>
</evidence>
<feature type="compositionally biased region" description="Polar residues" evidence="1">
    <location>
        <begin position="1"/>
        <end position="20"/>
    </location>
</feature>
<accession>A0A1F8GPT3</accession>
<comment type="caution">
    <text evidence="3">The sequence shown here is derived from an EMBL/GenBank/DDBJ whole genome shotgun (WGS) entry which is preliminary data.</text>
</comment>